<dbReference type="Pfam" id="PF13639">
    <property type="entry name" value="zf-RING_2"/>
    <property type="match status" value="1"/>
</dbReference>
<dbReference type="InterPro" id="IPR001841">
    <property type="entry name" value="Znf_RING"/>
</dbReference>
<dbReference type="PANTHER" id="PTHR45931:SF3">
    <property type="entry name" value="RING ZINC FINGER-CONTAINING PROTEIN"/>
    <property type="match status" value="1"/>
</dbReference>
<dbReference type="FunFam" id="3.30.40.10:FF:000069">
    <property type="entry name" value="E3 ubiquitin-protein ligase RNF115"/>
    <property type="match status" value="1"/>
</dbReference>
<accession>T2M6S1</accession>
<dbReference type="InterPro" id="IPR051834">
    <property type="entry name" value="RING_finger_E3_ligase"/>
</dbReference>
<dbReference type="EC" id="2.3.2.27" evidence="3"/>
<comment type="pathway">
    <text evidence="2">Protein modification; protein ubiquitination.</text>
</comment>
<keyword evidence="6 9" id="KW-0863">Zinc-finger</keyword>
<organism evidence="11">
    <name type="scientific">Hydra vulgaris</name>
    <name type="common">Hydra</name>
    <name type="synonym">Hydra attenuata</name>
    <dbReference type="NCBI Taxonomy" id="6087"/>
    <lineage>
        <taxon>Eukaryota</taxon>
        <taxon>Metazoa</taxon>
        <taxon>Cnidaria</taxon>
        <taxon>Hydrozoa</taxon>
        <taxon>Hydroidolina</taxon>
        <taxon>Anthoathecata</taxon>
        <taxon>Aplanulata</taxon>
        <taxon>Hydridae</taxon>
        <taxon>Hydra</taxon>
    </lineage>
</organism>
<evidence type="ECO:0000256" key="8">
    <source>
        <dbReference type="ARBA" id="ARBA00022833"/>
    </source>
</evidence>
<evidence type="ECO:0000256" key="6">
    <source>
        <dbReference type="ARBA" id="ARBA00022771"/>
    </source>
</evidence>
<keyword evidence="8" id="KW-0862">Zinc</keyword>
<protein>
    <recommendedName>
        <fullName evidence="3">RING-type E3 ubiquitin transferase</fullName>
        <ecNumber evidence="3">2.3.2.27</ecNumber>
    </recommendedName>
</protein>
<gene>
    <name evidence="11" type="primary">RNF126</name>
</gene>
<dbReference type="EMBL" id="HAAD01001405">
    <property type="protein sequence ID" value="CDG67637.1"/>
    <property type="molecule type" value="mRNA"/>
</dbReference>
<reference evidence="11" key="1">
    <citation type="journal article" date="2013" name="Genome Biol. Evol.">
        <title>Punctuated emergences of genetic and phenotypic innovations in eumetazoan, bilaterian, euteleostome, and hominidae ancestors.</title>
        <authorList>
            <person name="Wenger Y."/>
            <person name="Galliot B."/>
        </authorList>
    </citation>
    <scope>NUCLEOTIDE SEQUENCE</scope>
    <source>
        <tissue evidence="11">Whole animals</tissue>
    </source>
</reference>
<dbReference type="AlphaFoldDB" id="T2M6S1"/>
<feature type="domain" description="RING-type" evidence="10">
    <location>
        <begin position="205"/>
        <end position="246"/>
    </location>
</feature>
<dbReference type="CDD" id="cd16667">
    <property type="entry name" value="RING-H2_RNF126-like"/>
    <property type="match status" value="1"/>
</dbReference>
<dbReference type="GO" id="GO:0061630">
    <property type="term" value="F:ubiquitin protein ligase activity"/>
    <property type="evidence" value="ECO:0007669"/>
    <property type="project" value="UniProtKB-EC"/>
</dbReference>
<evidence type="ECO:0000256" key="9">
    <source>
        <dbReference type="PROSITE-ProRule" id="PRU00175"/>
    </source>
</evidence>
<keyword evidence="7" id="KW-0833">Ubl conjugation pathway</keyword>
<dbReference type="InterPro" id="IPR013083">
    <property type="entry name" value="Znf_RING/FYVE/PHD"/>
</dbReference>
<evidence type="ECO:0000256" key="3">
    <source>
        <dbReference type="ARBA" id="ARBA00012483"/>
    </source>
</evidence>
<dbReference type="GO" id="GO:0005634">
    <property type="term" value="C:nucleus"/>
    <property type="evidence" value="ECO:0007669"/>
    <property type="project" value="TreeGrafter"/>
</dbReference>
<evidence type="ECO:0000313" key="11">
    <source>
        <dbReference type="EMBL" id="CDG67637.1"/>
    </source>
</evidence>
<evidence type="ECO:0000259" key="10">
    <source>
        <dbReference type="PROSITE" id="PS50089"/>
    </source>
</evidence>
<keyword evidence="4" id="KW-0808">Transferase</keyword>
<evidence type="ECO:0000256" key="5">
    <source>
        <dbReference type="ARBA" id="ARBA00022723"/>
    </source>
</evidence>
<dbReference type="GO" id="GO:0008270">
    <property type="term" value="F:zinc ion binding"/>
    <property type="evidence" value="ECO:0007669"/>
    <property type="project" value="UniProtKB-KW"/>
</dbReference>
<feature type="non-terminal residue" evidence="11">
    <location>
        <position position="1"/>
    </location>
</feature>
<name>T2M6S1_HYDVU</name>
<dbReference type="SUPFAM" id="SSF57850">
    <property type="entry name" value="RING/U-box"/>
    <property type="match status" value="1"/>
</dbReference>
<dbReference type="PANTHER" id="PTHR45931">
    <property type="entry name" value="SI:CH211-59O9.10"/>
    <property type="match status" value="1"/>
</dbReference>
<evidence type="ECO:0000256" key="7">
    <source>
        <dbReference type="ARBA" id="ARBA00022786"/>
    </source>
</evidence>
<sequence>LKKTLKLRKLMAAVSEELANGYFCHNCYGHVSVDLRDFTCAGCGNGCVEESTEGAVPNSFVESNALEPIQQFADEWYQRHFEGRERRRRAGSHMRTSGPQMMFQIGNGQGSSVFYSSDVDRPFGTFFQQLLQNLGLPMMMDGTNFNIGSGQLGDYVWGPNGLDNIITQLLNQIDRTGPAPADKTKIDSIPVNIITQTDVDENLECAVCKDEYNVGDTVKKLPCCHVFHSQCVDPWLEMHDSCPICRCNLDGQRPKAEG</sequence>
<keyword evidence="5" id="KW-0479">Metal-binding</keyword>
<dbReference type="GO" id="GO:0000209">
    <property type="term" value="P:protein polyubiquitination"/>
    <property type="evidence" value="ECO:0007669"/>
    <property type="project" value="UniProtKB-ARBA"/>
</dbReference>
<evidence type="ECO:0000256" key="2">
    <source>
        <dbReference type="ARBA" id="ARBA00004906"/>
    </source>
</evidence>
<dbReference type="OrthoDB" id="8062037at2759"/>
<dbReference type="SMART" id="SM00184">
    <property type="entry name" value="RING"/>
    <property type="match status" value="1"/>
</dbReference>
<comment type="catalytic activity">
    <reaction evidence="1">
        <text>S-ubiquitinyl-[E2 ubiquitin-conjugating enzyme]-L-cysteine + [acceptor protein]-L-lysine = [E2 ubiquitin-conjugating enzyme]-L-cysteine + N(6)-ubiquitinyl-[acceptor protein]-L-lysine.</text>
        <dbReference type="EC" id="2.3.2.27"/>
    </reaction>
</comment>
<proteinExistence type="evidence at transcript level"/>
<dbReference type="PROSITE" id="PS50089">
    <property type="entry name" value="ZF_RING_2"/>
    <property type="match status" value="1"/>
</dbReference>
<evidence type="ECO:0000256" key="1">
    <source>
        <dbReference type="ARBA" id="ARBA00000900"/>
    </source>
</evidence>
<evidence type="ECO:0000256" key="4">
    <source>
        <dbReference type="ARBA" id="ARBA00022679"/>
    </source>
</evidence>
<dbReference type="GO" id="GO:0006511">
    <property type="term" value="P:ubiquitin-dependent protein catabolic process"/>
    <property type="evidence" value="ECO:0007669"/>
    <property type="project" value="TreeGrafter"/>
</dbReference>
<dbReference type="Gene3D" id="3.30.40.10">
    <property type="entry name" value="Zinc/RING finger domain, C3HC4 (zinc finger)"/>
    <property type="match status" value="1"/>
</dbReference>